<feature type="compositionally biased region" description="Basic and acidic residues" evidence="1">
    <location>
        <begin position="839"/>
        <end position="848"/>
    </location>
</feature>
<dbReference type="PANTHER" id="PTHR28221">
    <property type="entry name" value="RNA POLYMERASE I-SPECIFIC TRANSCRIPTION INITIATION FACTOR RRN6"/>
    <property type="match status" value="1"/>
</dbReference>
<gene>
    <name evidence="4" type="ORF">IL334_000299</name>
</gene>
<feature type="domain" description="RRN6 K-rich C-terminal" evidence="3">
    <location>
        <begin position="819"/>
        <end position="972"/>
    </location>
</feature>
<accession>A0ABZ1CQ90</accession>
<dbReference type="EMBL" id="CP141881">
    <property type="protein sequence ID" value="WRT63394.1"/>
    <property type="molecule type" value="Genomic_DNA"/>
</dbReference>
<organism evidence="4 5">
    <name type="scientific">Kwoniella shivajii</name>
    <dbReference type="NCBI Taxonomy" id="564305"/>
    <lineage>
        <taxon>Eukaryota</taxon>
        <taxon>Fungi</taxon>
        <taxon>Dikarya</taxon>
        <taxon>Basidiomycota</taxon>
        <taxon>Agaricomycotina</taxon>
        <taxon>Tremellomycetes</taxon>
        <taxon>Tremellales</taxon>
        <taxon>Cryptococcaceae</taxon>
        <taxon>Kwoniella</taxon>
    </lineage>
</organism>
<keyword evidence="5" id="KW-1185">Reference proteome</keyword>
<proteinExistence type="predicted"/>
<protein>
    <recommendedName>
        <fullName evidence="6">RNA polymerase I-specific transcription initiation factor RRN6-like protein</fullName>
    </recommendedName>
</protein>
<evidence type="ECO:0008006" key="6">
    <source>
        <dbReference type="Google" id="ProtNLM"/>
    </source>
</evidence>
<dbReference type="GeneID" id="87952430"/>
<feature type="compositionally biased region" description="Polar residues" evidence="1">
    <location>
        <begin position="881"/>
        <end position="915"/>
    </location>
</feature>
<dbReference type="Proteomes" id="UP001329825">
    <property type="component" value="Chromosome 1"/>
</dbReference>
<sequence>MTSFPSSVEHLPLARSKRHGRRIDRERDAEALQADGAVDGKDVDTKVEVGVGGTILDFGRSGGAGLERGKKGWTWVWASEARQDLRYVAGEKSTILFPGTHSVDGVENVKLPSKEMIDSSTKYIESLCSPYEKYGLREALLSIIDDNQPEAGPSNTSKSPAGAINTPEKDVYDGPKIAIIDNSRARIAKSLLAFPVGEIGHHLNISPFLPANSTKVDSRSKSHFVPTHKVVERFPTPILQIVSSPVVSSARIDREATALLIRLQSTTHLVNLIPDHAYVPPSSSPPVISQRTAQLSYEDTEGRRHVDAALDANVWSRVLVVDESGGVWLWWEEKETKGSQIEKVWNLRKVRDKVTEERHQYFQIAFGTRPGTAIVLSSKEAVIIDIDDPEHPSTNLLTLRSRDRHFLSLDKTASERDSLHVVIATTHEVMWVDEDRPGTPVLSWKHDCGSKDLHVAVIPGLSSKDWCTILYSPTLSFILSFSTTKTSPIRSLSNPYAINLPLKQINSVIPFFPASSRHPRNLIGLSPDGGVHLIPIFPYANALNTKREGGRKITGLKAIWDEDVGRFTKNHEDRKGDRAEKIGKEMDFRWAWLEINRPVRSTGEEVYFSPKEFERYLRELDAPLEHLMTAADLARDSIYPESNEQRSHLLTPLPVHHQASRSTLESLSEINITKYLPVVSSINSIQPIFKECRPPMSNNDPLELFEEYKQTYPTSSSNNHISQLILDLSLSRIVLFSEPVSPLAQNALEEMQQSEPEDELFARVTEQLSLTDTDRLPPKIKFHFLTPNNNQLPQDYEEGTRAEYVHNDMTELQDPTARGILNDWKIGDDPSSHTWSSWRTEDQNHDDNSIVDNSNKYNDDIPSSIPSYSQIQRRIKRLPPSKSSVSFSQPYLNSTETFHSLQSKPSSMTNTSLPTMPQLGQMARSSPPPIMQNSSQQDESQWAATQVERGPFGGREGREKKKKKEKKRVGGF</sequence>
<feature type="compositionally biased region" description="Basic residues" evidence="1">
    <location>
        <begin position="960"/>
        <end position="972"/>
    </location>
</feature>
<dbReference type="Pfam" id="PF20639">
    <property type="entry name" value="Rrn6_K-rich"/>
    <property type="match status" value="1"/>
</dbReference>
<reference evidence="4 5" key="1">
    <citation type="submission" date="2024-01" db="EMBL/GenBank/DDBJ databases">
        <title>Comparative genomics of Cryptococcus and Kwoniella reveals pathogenesis evolution and contrasting modes of karyotype evolution via chromosome fusion or intercentromeric recombination.</title>
        <authorList>
            <person name="Coelho M.A."/>
            <person name="David-Palma M."/>
            <person name="Shea T."/>
            <person name="Bowers K."/>
            <person name="McGinley-Smith S."/>
            <person name="Mohammad A.W."/>
            <person name="Gnirke A."/>
            <person name="Yurkov A.M."/>
            <person name="Nowrousian M."/>
            <person name="Sun S."/>
            <person name="Cuomo C.A."/>
            <person name="Heitman J."/>
        </authorList>
    </citation>
    <scope>NUCLEOTIDE SEQUENCE [LARGE SCALE GENOMIC DNA]</scope>
    <source>
        <strain evidence="4">CBS 11374</strain>
    </source>
</reference>
<dbReference type="RefSeq" id="XP_062788134.1">
    <property type="nucleotide sequence ID" value="XM_062932083.1"/>
</dbReference>
<evidence type="ECO:0000259" key="2">
    <source>
        <dbReference type="Pfam" id="PF10214"/>
    </source>
</evidence>
<feature type="compositionally biased region" description="Polar residues" evidence="1">
    <location>
        <begin position="931"/>
        <end position="944"/>
    </location>
</feature>
<name>A0ABZ1CQ90_9TREE</name>
<dbReference type="InterPro" id="IPR019350">
    <property type="entry name" value="RNA_pol_I-sp_TIF_RRN6-like"/>
</dbReference>
<evidence type="ECO:0000313" key="4">
    <source>
        <dbReference type="EMBL" id="WRT63394.1"/>
    </source>
</evidence>
<feature type="region of interest" description="Disordered" evidence="1">
    <location>
        <begin position="146"/>
        <end position="169"/>
    </location>
</feature>
<dbReference type="Pfam" id="PF10214">
    <property type="entry name" value="Rrn6_beta-prop"/>
    <property type="match status" value="1"/>
</dbReference>
<evidence type="ECO:0000256" key="1">
    <source>
        <dbReference type="SAM" id="MobiDB-lite"/>
    </source>
</evidence>
<evidence type="ECO:0000313" key="5">
    <source>
        <dbReference type="Proteomes" id="UP001329825"/>
    </source>
</evidence>
<dbReference type="PANTHER" id="PTHR28221:SF2">
    <property type="entry name" value="RNA POLYMERASE I-SPECIFIC TRANSCRIPTION INITIATION FACTOR RRN6"/>
    <property type="match status" value="1"/>
</dbReference>
<evidence type="ECO:0000259" key="3">
    <source>
        <dbReference type="Pfam" id="PF20639"/>
    </source>
</evidence>
<feature type="compositionally biased region" description="Low complexity" evidence="1">
    <location>
        <begin position="861"/>
        <end position="872"/>
    </location>
</feature>
<feature type="domain" description="RRN6 beta-propeller" evidence="2">
    <location>
        <begin position="179"/>
        <end position="501"/>
    </location>
</feature>
<dbReference type="InterPro" id="IPR048535">
    <property type="entry name" value="RRN6_beta-prop"/>
</dbReference>
<feature type="region of interest" description="Disordered" evidence="1">
    <location>
        <begin position="831"/>
        <end position="972"/>
    </location>
</feature>
<dbReference type="InterPro" id="IPR048536">
    <property type="entry name" value="Rrn6_K-rich"/>
</dbReference>